<name>A0A5M8PWG5_9LECA</name>
<evidence type="ECO:0000313" key="1">
    <source>
        <dbReference type="EMBL" id="KAA6413985.1"/>
    </source>
</evidence>
<gene>
    <name evidence="1" type="ORF">FRX48_02347</name>
</gene>
<proteinExistence type="predicted"/>
<evidence type="ECO:0000313" key="2">
    <source>
        <dbReference type="Proteomes" id="UP000324767"/>
    </source>
</evidence>
<dbReference type="OrthoDB" id="5367786at2759"/>
<reference evidence="1 2" key="1">
    <citation type="submission" date="2019-09" db="EMBL/GenBank/DDBJ databases">
        <title>The hologenome of the rock-dwelling lichen Lasallia pustulata.</title>
        <authorList>
            <person name="Greshake Tzovaras B."/>
            <person name="Segers F."/>
            <person name="Bicker A."/>
            <person name="Dal Grande F."/>
            <person name="Otte J."/>
            <person name="Hankeln T."/>
            <person name="Schmitt I."/>
            <person name="Ebersberger I."/>
        </authorList>
    </citation>
    <scope>NUCLEOTIDE SEQUENCE [LARGE SCALE GENOMIC DNA]</scope>
    <source>
        <strain evidence="1">A1-1</strain>
    </source>
</reference>
<dbReference type="EMBL" id="VXIT01000003">
    <property type="protein sequence ID" value="KAA6413985.1"/>
    <property type="molecule type" value="Genomic_DNA"/>
</dbReference>
<comment type="caution">
    <text evidence="1">The sequence shown here is derived from an EMBL/GenBank/DDBJ whole genome shotgun (WGS) entry which is preliminary data.</text>
</comment>
<dbReference type="AlphaFoldDB" id="A0A5M8PWG5"/>
<dbReference type="Proteomes" id="UP000324767">
    <property type="component" value="Unassembled WGS sequence"/>
</dbReference>
<protein>
    <submittedName>
        <fullName evidence="1">Uncharacterized protein</fullName>
    </submittedName>
</protein>
<sequence>MNGALPAYVIRPMLNVATAFVQQALLGLGDGVIEAGRVDYRGPFSMTLQTWNTNNHQQTYGVLGAAIAALRDYMAENGYGAASFVIFDGANEVGKGVVGPEG</sequence>
<organism evidence="1 2">
    <name type="scientific">Lasallia pustulata</name>
    <dbReference type="NCBI Taxonomy" id="136370"/>
    <lineage>
        <taxon>Eukaryota</taxon>
        <taxon>Fungi</taxon>
        <taxon>Dikarya</taxon>
        <taxon>Ascomycota</taxon>
        <taxon>Pezizomycotina</taxon>
        <taxon>Lecanoromycetes</taxon>
        <taxon>OSLEUM clade</taxon>
        <taxon>Umbilicariomycetidae</taxon>
        <taxon>Umbilicariales</taxon>
        <taxon>Umbilicariaceae</taxon>
        <taxon>Lasallia</taxon>
    </lineage>
</organism>
<accession>A0A5M8PWG5</accession>